<comment type="caution">
    <text evidence="20">The sequence shown here is derived from an EMBL/GenBank/DDBJ whole genome shotgun (WGS) entry which is preliminary data.</text>
</comment>
<evidence type="ECO:0000256" key="7">
    <source>
        <dbReference type="ARBA" id="ARBA00022723"/>
    </source>
</evidence>
<dbReference type="InterPro" id="IPR011130">
    <property type="entry name" value="SecA_preprotein_X-link_dom"/>
</dbReference>
<feature type="region of interest" description="Disordered" evidence="17">
    <location>
        <begin position="845"/>
        <end position="868"/>
    </location>
</feature>
<feature type="binding site" evidence="15">
    <location>
        <position position="510"/>
    </location>
    <ligand>
        <name>ATP</name>
        <dbReference type="ChEBI" id="CHEBI:30616"/>
    </ligand>
</feature>
<evidence type="ECO:0000313" key="20">
    <source>
        <dbReference type="EMBL" id="MDN0069748.1"/>
    </source>
</evidence>
<dbReference type="NCBIfam" id="NF009538">
    <property type="entry name" value="PRK12904.1"/>
    <property type="match status" value="1"/>
</dbReference>
<evidence type="ECO:0000256" key="12">
    <source>
        <dbReference type="ARBA" id="ARBA00022967"/>
    </source>
</evidence>
<dbReference type="InterPro" id="IPR014018">
    <property type="entry name" value="SecA_motor_DEAD"/>
</dbReference>
<keyword evidence="11 15" id="KW-0653">Protein transport</keyword>
<dbReference type="InterPro" id="IPR004027">
    <property type="entry name" value="SEC_C_motif"/>
</dbReference>
<evidence type="ECO:0000256" key="2">
    <source>
        <dbReference type="ARBA" id="ARBA00004170"/>
    </source>
</evidence>
<dbReference type="Pfam" id="PF07516">
    <property type="entry name" value="SecA_SW"/>
    <property type="match status" value="1"/>
</dbReference>
<dbReference type="Pfam" id="PF02810">
    <property type="entry name" value="SEC-C"/>
    <property type="match status" value="1"/>
</dbReference>
<keyword evidence="5 15" id="KW-1003">Cell membrane</keyword>
<accession>A0AAW7JQC1</accession>
<evidence type="ECO:0000256" key="1">
    <source>
        <dbReference type="ARBA" id="ARBA00001947"/>
    </source>
</evidence>
<keyword evidence="9" id="KW-0862">Zinc</keyword>
<dbReference type="GO" id="GO:0043952">
    <property type="term" value="P:protein transport by the Sec complex"/>
    <property type="evidence" value="ECO:0007669"/>
    <property type="project" value="UniProtKB-ARBA"/>
</dbReference>
<dbReference type="Gene3D" id="3.10.450.50">
    <property type="match status" value="1"/>
</dbReference>
<dbReference type="PROSITE" id="PS01312">
    <property type="entry name" value="SECA"/>
    <property type="match status" value="1"/>
</dbReference>
<evidence type="ECO:0000256" key="17">
    <source>
        <dbReference type="SAM" id="MobiDB-lite"/>
    </source>
</evidence>
<evidence type="ECO:0000256" key="6">
    <source>
        <dbReference type="ARBA" id="ARBA00022490"/>
    </source>
</evidence>
<dbReference type="InterPro" id="IPR036266">
    <property type="entry name" value="SecA_Wing/Scaffold_sf"/>
</dbReference>
<keyword evidence="4 15" id="KW-0813">Transport</keyword>
<dbReference type="GO" id="GO:0065002">
    <property type="term" value="P:intracellular protein transmembrane transport"/>
    <property type="evidence" value="ECO:0007669"/>
    <property type="project" value="UniProtKB-UniRule"/>
</dbReference>
<evidence type="ECO:0000256" key="16">
    <source>
        <dbReference type="RuleBase" id="RU003874"/>
    </source>
</evidence>
<proteinExistence type="inferred from homology"/>
<dbReference type="EMBL" id="JAUEIR010000007">
    <property type="protein sequence ID" value="MDN0069748.1"/>
    <property type="molecule type" value="Genomic_DNA"/>
</dbReference>
<dbReference type="GO" id="GO:0046872">
    <property type="term" value="F:metal ion binding"/>
    <property type="evidence" value="ECO:0007669"/>
    <property type="project" value="UniProtKB-KW"/>
</dbReference>
<evidence type="ECO:0000256" key="15">
    <source>
        <dbReference type="HAMAP-Rule" id="MF_01382"/>
    </source>
</evidence>
<dbReference type="SUPFAM" id="SSF81767">
    <property type="entry name" value="Pre-protein crosslinking domain of SecA"/>
    <property type="match status" value="1"/>
</dbReference>
<feature type="binding site" evidence="15">
    <location>
        <begin position="103"/>
        <end position="107"/>
    </location>
    <ligand>
        <name>ATP</name>
        <dbReference type="ChEBI" id="CHEBI:30616"/>
    </ligand>
</feature>
<dbReference type="PROSITE" id="PS51196">
    <property type="entry name" value="SECA_MOTOR_DEAD"/>
    <property type="match status" value="1"/>
</dbReference>
<comment type="function">
    <text evidence="15">Part of the Sec protein translocase complex. Interacts with the SecYEG preprotein conducting channel. Has a central role in coupling the hydrolysis of ATP to the transfer of proteins into and across the cell membrane, serving as an ATP-driven molecular motor driving the stepwise translocation of polypeptide chains across the membrane.</text>
</comment>
<comment type="subcellular location">
    <subcellularLocation>
        <location evidence="15">Cell membrane</location>
        <topology evidence="15">Peripheral membrane protein</topology>
        <orientation evidence="15">Cytoplasmic side</orientation>
    </subcellularLocation>
    <subcellularLocation>
        <location evidence="15">Cytoplasm</location>
    </subcellularLocation>
    <subcellularLocation>
        <location evidence="2">Membrane</location>
        <topology evidence="2">Peripheral membrane protein</topology>
    </subcellularLocation>
    <text evidence="15">Distribution is 50-50.</text>
</comment>
<organism evidence="20 21">
    <name type="scientific">Collinsella ihumii</name>
    <dbReference type="NCBI Taxonomy" id="1720204"/>
    <lineage>
        <taxon>Bacteria</taxon>
        <taxon>Bacillati</taxon>
        <taxon>Actinomycetota</taxon>
        <taxon>Coriobacteriia</taxon>
        <taxon>Coriobacteriales</taxon>
        <taxon>Coriobacteriaceae</taxon>
        <taxon>Collinsella</taxon>
    </lineage>
</organism>
<evidence type="ECO:0000256" key="4">
    <source>
        <dbReference type="ARBA" id="ARBA00022448"/>
    </source>
</evidence>
<evidence type="ECO:0000256" key="3">
    <source>
        <dbReference type="ARBA" id="ARBA00007650"/>
    </source>
</evidence>
<dbReference type="Pfam" id="PF01043">
    <property type="entry name" value="SecA_PP_bind"/>
    <property type="match status" value="1"/>
</dbReference>
<evidence type="ECO:0000256" key="11">
    <source>
        <dbReference type="ARBA" id="ARBA00022927"/>
    </source>
</evidence>
<dbReference type="GO" id="GO:0006605">
    <property type="term" value="P:protein targeting"/>
    <property type="evidence" value="ECO:0007669"/>
    <property type="project" value="UniProtKB-UniRule"/>
</dbReference>
<evidence type="ECO:0000259" key="19">
    <source>
        <dbReference type="PROSITE" id="PS51196"/>
    </source>
</evidence>
<comment type="catalytic activity">
    <reaction evidence="15">
        <text>ATP + H2O + cellular proteinSide 1 = ADP + phosphate + cellular proteinSide 2.</text>
        <dbReference type="EC" id="7.4.2.8"/>
    </reaction>
</comment>
<dbReference type="GO" id="GO:0005524">
    <property type="term" value="F:ATP binding"/>
    <property type="evidence" value="ECO:0007669"/>
    <property type="project" value="UniProtKB-UniRule"/>
</dbReference>
<keyword evidence="12 15" id="KW-1278">Translocase</keyword>
<dbReference type="RefSeq" id="WP_289827388.1">
    <property type="nucleotide sequence ID" value="NZ_JAUEIR010000007.1"/>
</dbReference>
<dbReference type="Pfam" id="PF21090">
    <property type="entry name" value="P-loop_SecA"/>
    <property type="match status" value="1"/>
</dbReference>
<dbReference type="FunFam" id="3.40.50.300:FF:000334">
    <property type="entry name" value="Protein translocase subunit SecA"/>
    <property type="match status" value="1"/>
</dbReference>
<dbReference type="FunFam" id="3.90.1440.10:FF:000002">
    <property type="entry name" value="Protein translocase subunit SecA"/>
    <property type="match status" value="1"/>
</dbReference>
<keyword evidence="10 15" id="KW-0067">ATP-binding</keyword>
<dbReference type="GO" id="GO:0005886">
    <property type="term" value="C:plasma membrane"/>
    <property type="evidence" value="ECO:0007669"/>
    <property type="project" value="UniProtKB-SubCell"/>
</dbReference>
<dbReference type="InterPro" id="IPR044722">
    <property type="entry name" value="SecA_SF2_C"/>
</dbReference>
<dbReference type="Gene3D" id="1.10.3060.10">
    <property type="entry name" value="Helical scaffold and wing domains of SecA"/>
    <property type="match status" value="1"/>
</dbReference>
<dbReference type="AlphaFoldDB" id="A0AAW7JQC1"/>
<dbReference type="InterPro" id="IPR036670">
    <property type="entry name" value="SecA_X-link_sf"/>
</dbReference>
<dbReference type="InterPro" id="IPR011115">
    <property type="entry name" value="SecA_DEAD"/>
</dbReference>
<dbReference type="InterPro" id="IPR027417">
    <property type="entry name" value="P-loop_NTPase"/>
</dbReference>
<sequence>MGFVSKLLSFGADKDLKRYEKMVVKINDLEPTYEKMSDEELAHQTVLFRERYEGGESLDSMLPEAFAVVREASKRTLGLRHFDVQLIGGMALHEGQIAEMKTGEGKTLVSTLAGYLNAIPAKGVHIVTVNDYLARRDSEQMGRIYHFLGMTVGLLQNGMQLDLKRPAYQADVTYGTNSEFGFDYLRDNMVVRPQQRVQRGHAYAIVDEVDSILIDEARTPLIISGAGTKSADTYKKFARAVRGLTRGEEPEFDVMAVGAERPEPTGDFIMDEAKHTIACTEQGLEKVEQRLGIDDIYAGLSGQLVNHLQQALKAQYMFHRDKQYVVTNGEVKIVDEFTGRIMEGRRYSEGLHQAIEAKEGVLVREENQTLATITLQNYFRLYDKLSGMTGTALTEDAEFREIYNLAVQVIPPNKPVIRKDNDDLVYRTIDAKFNAVADDVAARHAKGQPVLVGTVSIESSERLSRLLNKRGIRHEVLNAKYHEREAHIVAQAGRLGAVTIATNMAGRGTDILLGGNAEELAREETLALGIDPAESPDEYKRTYMEKYAEAREICASEREKVLAAGGLTVIGTERHESRRIDNQLRGRSGRQGDPGETQFYLSLEDDLMRLFGGDRMDKVGAMMQRYDMPDDQPIQNKIISKAVEGAQHKVENINFSMRKNVLEYDDVMNKQRQVIYAERNKILDGKDLAGHIDEVIDDTVSRCVQEFCAVDSRSGERDLEGLHKWLVELTGNQDAPEFGDEDYEDLKRDVLSYVDTCYEQKSERLGENLMRDLNTQVMLRVIDTRWMNYLQEMDYLKQGIGLRGFGQRDPLVEYKSEAFAAFHTLVDTMYEDYLRTVLRIEVRQAPKPEPPSALDHATYSGPSDPDGASTLRRQAAANAANAAGRAPQGTAGAAGSTVRTYRKDESGDPYANVGRNDPCPCGSGKKFKNCHGKDRV</sequence>
<keyword evidence="6 15" id="KW-0963">Cytoplasm</keyword>
<dbReference type="CDD" id="cd18803">
    <property type="entry name" value="SF2_C_secA"/>
    <property type="match status" value="1"/>
</dbReference>
<dbReference type="InterPro" id="IPR014001">
    <property type="entry name" value="Helicase_ATP-bd"/>
</dbReference>
<gene>
    <name evidence="15 20" type="primary">secA</name>
    <name evidence="20" type="ORF">QVN40_08580</name>
</gene>
<dbReference type="SUPFAM" id="SSF81886">
    <property type="entry name" value="Helical scaffold and wing domains of SecA"/>
    <property type="match status" value="1"/>
</dbReference>
<dbReference type="SUPFAM" id="SSF52540">
    <property type="entry name" value="P-loop containing nucleoside triphosphate hydrolases"/>
    <property type="match status" value="2"/>
</dbReference>
<dbReference type="HAMAP" id="MF_01382">
    <property type="entry name" value="SecA"/>
    <property type="match status" value="1"/>
</dbReference>
<evidence type="ECO:0000256" key="9">
    <source>
        <dbReference type="ARBA" id="ARBA00022833"/>
    </source>
</evidence>
<dbReference type="PRINTS" id="PR00906">
    <property type="entry name" value="SECA"/>
</dbReference>
<keyword evidence="14 15" id="KW-0472">Membrane</keyword>
<dbReference type="Proteomes" id="UP001168505">
    <property type="component" value="Unassembled WGS sequence"/>
</dbReference>
<reference evidence="20" key="1">
    <citation type="submission" date="2023-06" db="EMBL/GenBank/DDBJ databases">
        <authorList>
            <person name="Zeman M."/>
            <person name="Kubasova T."/>
            <person name="Jahodarova E."/>
            <person name="Nykrynova M."/>
            <person name="Rychlik I."/>
        </authorList>
    </citation>
    <scope>NUCLEOTIDE SEQUENCE</scope>
    <source>
        <strain evidence="20">15_COKtk</strain>
    </source>
</reference>
<dbReference type="GO" id="GO:0017038">
    <property type="term" value="P:protein import"/>
    <property type="evidence" value="ECO:0007669"/>
    <property type="project" value="InterPro"/>
</dbReference>
<keyword evidence="13 15" id="KW-0811">Translocation</keyword>
<dbReference type="PANTHER" id="PTHR30612">
    <property type="entry name" value="SECA INNER MEMBRANE COMPONENT OF SEC PROTEIN SECRETION SYSTEM"/>
    <property type="match status" value="1"/>
</dbReference>
<dbReference type="NCBIfam" id="TIGR00963">
    <property type="entry name" value="secA"/>
    <property type="match status" value="1"/>
</dbReference>
<feature type="binding site" evidence="15">
    <location>
        <position position="85"/>
    </location>
    <ligand>
        <name>ATP</name>
        <dbReference type="ChEBI" id="CHEBI:30616"/>
    </ligand>
</feature>
<dbReference type="InterPro" id="IPR020937">
    <property type="entry name" value="SecA_CS"/>
</dbReference>
<evidence type="ECO:0000313" key="21">
    <source>
        <dbReference type="Proteomes" id="UP001168505"/>
    </source>
</evidence>
<dbReference type="EC" id="7.4.2.8" evidence="15"/>
<comment type="subunit">
    <text evidence="15">Monomer and homodimer. Part of the essential Sec protein translocation apparatus which comprises SecA, SecYEG and auxiliary proteins SecDF. Other proteins may also be involved.</text>
</comment>
<dbReference type="SMART" id="SM00957">
    <property type="entry name" value="SecA_DEAD"/>
    <property type="match status" value="1"/>
</dbReference>
<dbReference type="CDD" id="cd17928">
    <property type="entry name" value="DEXDc_SecA"/>
    <property type="match status" value="1"/>
</dbReference>
<keyword evidence="7" id="KW-0479">Metal-binding</keyword>
<dbReference type="FunFam" id="3.40.50.300:FF:000113">
    <property type="entry name" value="Preprotein translocase subunit SecA"/>
    <property type="match status" value="1"/>
</dbReference>
<evidence type="ECO:0000259" key="18">
    <source>
        <dbReference type="PROSITE" id="PS51192"/>
    </source>
</evidence>
<reference evidence="20" key="2">
    <citation type="submission" date="2023-08" db="EMBL/GenBank/DDBJ databases">
        <title>Identification and characterization of horizontal gene transfer across gut microbiota members of farm animals based on homology search.</title>
        <authorList>
            <person name="Schwarzerova J."/>
            <person name="Nykrynova M."/>
            <person name="Jureckova K."/>
            <person name="Cejkova D."/>
            <person name="Rychlik I."/>
        </authorList>
    </citation>
    <scope>NUCLEOTIDE SEQUENCE</scope>
    <source>
        <strain evidence="20">15_COKtk</strain>
    </source>
</reference>
<comment type="cofactor">
    <cofactor evidence="1">
        <name>Zn(2+)</name>
        <dbReference type="ChEBI" id="CHEBI:29105"/>
    </cofactor>
</comment>
<comment type="similarity">
    <text evidence="3 15 16">Belongs to the SecA family.</text>
</comment>
<feature type="region of interest" description="Disordered" evidence="17">
    <location>
        <begin position="880"/>
        <end position="936"/>
    </location>
</feature>
<dbReference type="InterPro" id="IPR000185">
    <property type="entry name" value="SecA"/>
</dbReference>
<evidence type="ECO:0000256" key="14">
    <source>
        <dbReference type="ARBA" id="ARBA00023136"/>
    </source>
</evidence>
<dbReference type="GO" id="GO:0005829">
    <property type="term" value="C:cytosol"/>
    <property type="evidence" value="ECO:0007669"/>
    <property type="project" value="TreeGrafter"/>
</dbReference>
<feature type="domain" description="Helicase ATP-binding" evidence="18">
    <location>
        <begin position="87"/>
        <end position="247"/>
    </location>
</feature>
<evidence type="ECO:0000256" key="10">
    <source>
        <dbReference type="ARBA" id="ARBA00022840"/>
    </source>
</evidence>
<evidence type="ECO:0000256" key="13">
    <source>
        <dbReference type="ARBA" id="ARBA00023010"/>
    </source>
</evidence>
<dbReference type="GO" id="GO:0031522">
    <property type="term" value="C:cell envelope Sec protein transport complex"/>
    <property type="evidence" value="ECO:0007669"/>
    <property type="project" value="TreeGrafter"/>
</dbReference>
<evidence type="ECO:0000256" key="8">
    <source>
        <dbReference type="ARBA" id="ARBA00022741"/>
    </source>
</evidence>
<evidence type="ECO:0000256" key="5">
    <source>
        <dbReference type="ARBA" id="ARBA00022475"/>
    </source>
</evidence>
<dbReference type="PANTHER" id="PTHR30612:SF0">
    <property type="entry name" value="CHLOROPLAST PROTEIN-TRANSPORTING ATPASE"/>
    <property type="match status" value="1"/>
</dbReference>
<dbReference type="Gene3D" id="3.40.50.300">
    <property type="entry name" value="P-loop containing nucleotide triphosphate hydrolases"/>
    <property type="match status" value="2"/>
</dbReference>
<dbReference type="Pfam" id="PF07517">
    <property type="entry name" value="SecA_DEAD"/>
    <property type="match status" value="1"/>
</dbReference>
<dbReference type="Gene3D" id="3.90.1440.10">
    <property type="entry name" value="SecA, preprotein cross-linking domain"/>
    <property type="match status" value="1"/>
</dbReference>
<dbReference type="GO" id="GO:0008564">
    <property type="term" value="F:protein-exporting ATPase activity"/>
    <property type="evidence" value="ECO:0007669"/>
    <property type="project" value="UniProtKB-EC"/>
</dbReference>
<keyword evidence="8 15" id="KW-0547">Nucleotide-binding</keyword>
<dbReference type="SMART" id="SM00958">
    <property type="entry name" value="SecA_PP_bind"/>
    <property type="match status" value="1"/>
</dbReference>
<dbReference type="InterPro" id="IPR011116">
    <property type="entry name" value="SecA_Wing/Scaffold"/>
</dbReference>
<protein>
    <recommendedName>
        <fullName evidence="15 16">Protein translocase subunit SecA</fullName>
        <ecNumber evidence="15">7.4.2.8</ecNumber>
    </recommendedName>
</protein>
<name>A0AAW7JQC1_9ACTN</name>
<feature type="domain" description="SecA family profile" evidence="19">
    <location>
        <begin position="1"/>
        <end position="632"/>
    </location>
</feature>
<dbReference type="PROSITE" id="PS51192">
    <property type="entry name" value="HELICASE_ATP_BIND_1"/>
    <property type="match status" value="1"/>
</dbReference>